<organism evidence="4 5">
    <name type="scientific">Paraburkholderia silvatlantica</name>
    <dbReference type="NCBI Taxonomy" id="321895"/>
    <lineage>
        <taxon>Bacteria</taxon>
        <taxon>Pseudomonadati</taxon>
        <taxon>Pseudomonadota</taxon>
        <taxon>Betaproteobacteria</taxon>
        <taxon>Burkholderiales</taxon>
        <taxon>Burkholderiaceae</taxon>
        <taxon>Paraburkholderia</taxon>
    </lineage>
</organism>
<protein>
    <recommendedName>
        <fullName evidence="6">IS4 family transposase</fullName>
    </recommendedName>
</protein>
<feature type="domain" description="Transposase IS4-like" evidence="1">
    <location>
        <begin position="174"/>
        <end position="347"/>
    </location>
</feature>
<dbReference type="Pfam" id="PF14706">
    <property type="entry name" value="Tnp_DNA_bind"/>
    <property type="match status" value="1"/>
</dbReference>
<dbReference type="InterPro" id="IPR003201">
    <property type="entry name" value="Transposase_Tn5"/>
</dbReference>
<dbReference type="InterPro" id="IPR014737">
    <property type="entry name" value="Transposase_Tn5-like_C"/>
</dbReference>
<dbReference type="InterPro" id="IPR038215">
    <property type="entry name" value="TN5-like_N_sf"/>
</dbReference>
<evidence type="ECO:0000259" key="3">
    <source>
        <dbReference type="Pfam" id="PF14706"/>
    </source>
</evidence>
<evidence type="ECO:0000259" key="2">
    <source>
        <dbReference type="Pfam" id="PF02281"/>
    </source>
</evidence>
<reference evidence="4 5" key="1">
    <citation type="submission" date="2020-08" db="EMBL/GenBank/DDBJ databases">
        <title>Genomic Encyclopedia of Type Strains, Phase IV (KMG-V): Genome sequencing to study the core and pangenomes of soil and plant-associated prokaryotes.</title>
        <authorList>
            <person name="Whitman W."/>
        </authorList>
    </citation>
    <scope>NUCLEOTIDE SEQUENCE [LARGE SCALE GENOMIC DNA]</scope>
    <source>
        <strain evidence="4 5">SRMrh-85</strain>
    </source>
</reference>
<dbReference type="PANTHER" id="PTHR37319">
    <property type="entry name" value="TRANSPOSASE"/>
    <property type="match status" value="1"/>
</dbReference>
<dbReference type="InterPro" id="IPR047768">
    <property type="entry name" value="Tn5p-like"/>
</dbReference>
<dbReference type="InterPro" id="IPR014735">
    <property type="entry name" value="Transposase_Tn5-like_N"/>
</dbReference>
<dbReference type="SUPFAM" id="SSF53098">
    <property type="entry name" value="Ribonuclease H-like"/>
    <property type="match status" value="1"/>
</dbReference>
<evidence type="ECO:0000313" key="5">
    <source>
        <dbReference type="Proteomes" id="UP000533533"/>
    </source>
</evidence>
<dbReference type="Gene3D" id="1.10.740.10">
    <property type="entry name" value="Transferase Inhibitor Protein From Tn5, Chain"/>
    <property type="match status" value="1"/>
</dbReference>
<evidence type="ECO:0000313" key="4">
    <source>
        <dbReference type="EMBL" id="MBB2931301.1"/>
    </source>
</evidence>
<dbReference type="InterPro" id="IPR054836">
    <property type="entry name" value="Tn5_transposase"/>
</dbReference>
<dbReference type="Proteomes" id="UP000533533">
    <property type="component" value="Unassembled WGS sequence"/>
</dbReference>
<keyword evidence="5" id="KW-1185">Reference proteome</keyword>
<dbReference type="NCBIfam" id="NF033590">
    <property type="entry name" value="transpos_IS4_3"/>
    <property type="match status" value="1"/>
</dbReference>
<sequence length="449" mass="51050">MVTESTPWTQTEFEQLDLGDARLNKRARLLMERMAADPTASVPQAGHGWGETIAAYRFFDNEKVQWHAILEPHWQQTQKRMQTHQVVLCLQDTTELDFNGQDALGLGPLTYEAQRGMFVHPTYAVTPQREPLGILDAWMWAREKKDDSGRRGGPKESLRWIEGYERIAEMAPDMRSTRLVYVADREADLMALMERADALGNPADWLVRAAHNRSLPEGDKLWERATHDEAVGEIAFPMAARQGVKARTVRQRLWLQRVQLPASKSKSVAATCLVAREFDAPAGVKPIEWRLLTNRTATTLDEAAELIEWYRARWEIEILFNVLKNGCQVEELQLGTIERLERALALFLVVAWRVTYLMRLGRTCPDLDARLFFDPDEIRAAYLLTKTPRSVQPKLNEVLRLVARLGGFLARKGDGEPGAETIWKGLTKVHIAAQTMRLLRDDGDADTSV</sequence>
<gene>
    <name evidence="4" type="ORF">FHX59_005771</name>
</gene>
<evidence type="ECO:0000259" key="1">
    <source>
        <dbReference type="Pfam" id="PF01609"/>
    </source>
</evidence>
<dbReference type="InterPro" id="IPR012337">
    <property type="entry name" value="RNaseH-like_sf"/>
</dbReference>
<name>A0ABR6FV54_9BURK</name>
<dbReference type="RefSeq" id="WP_110386188.1">
    <property type="nucleotide sequence ID" value="NZ_JACHVZ010000018.1"/>
</dbReference>
<dbReference type="EMBL" id="JACHVZ010000018">
    <property type="protein sequence ID" value="MBB2931301.1"/>
    <property type="molecule type" value="Genomic_DNA"/>
</dbReference>
<accession>A0ABR6FV54</accession>
<dbReference type="Pfam" id="PF01609">
    <property type="entry name" value="DDE_Tnp_1"/>
    <property type="match status" value="1"/>
</dbReference>
<dbReference type="InterPro" id="IPR002559">
    <property type="entry name" value="Transposase_11"/>
</dbReference>
<dbReference type="Gene3D" id="1.10.246.40">
    <property type="entry name" value="Tn5 transposase, domain 1"/>
    <property type="match status" value="1"/>
</dbReference>
<dbReference type="PANTHER" id="PTHR37319:SF1">
    <property type="entry name" value="TRANSPOSASE TN5 DIMERISATION DOMAIN-CONTAINING PROTEIN"/>
    <property type="match status" value="1"/>
</dbReference>
<proteinExistence type="predicted"/>
<dbReference type="Gene3D" id="3.90.350.10">
    <property type="entry name" value="Transposase Inhibitor Protein From Tn5, Chain A, domain 1"/>
    <property type="match status" value="1"/>
</dbReference>
<dbReference type="Pfam" id="PF02281">
    <property type="entry name" value="Dimer_Tnp_Tn5"/>
    <property type="match status" value="1"/>
</dbReference>
<feature type="domain" description="Transposase Tn5-like N-terminal" evidence="3">
    <location>
        <begin position="7"/>
        <end position="64"/>
    </location>
</feature>
<evidence type="ECO:0008006" key="6">
    <source>
        <dbReference type="Google" id="ProtNLM"/>
    </source>
</evidence>
<feature type="domain" description="Transposase Tn5 dimerisation" evidence="2">
    <location>
        <begin position="349"/>
        <end position="440"/>
    </location>
</feature>
<comment type="caution">
    <text evidence="4">The sequence shown here is derived from an EMBL/GenBank/DDBJ whole genome shotgun (WGS) entry which is preliminary data.</text>
</comment>